<keyword evidence="3" id="KW-1185">Reference proteome</keyword>
<reference evidence="3" key="1">
    <citation type="journal article" date="2019" name="Int. J. Syst. Evol. Microbiol.">
        <title>The Global Catalogue of Microorganisms (GCM) 10K type strain sequencing project: providing services to taxonomists for standard genome sequencing and annotation.</title>
        <authorList>
            <consortium name="The Broad Institute Genomics Platform"/>
            <consortium name="The Broad Institute Genome Sequencing Center for Infectious Disease"/>
            <person name="Wu L."/>
            <person name="Ma J."/>
        </authorList>
    </citation>
    <scope>NUCLEOTIDE SEQUENCE [LARGE SCALE GENOMIC DNA]</scope>
    <source>
        <strain evidence="3">JCM 31037</strain>
    </source>
</reference>
<protein>
    <submittedName>
        <fullName evidence="2">DUF998 domain-containing protein</fullName>
    </submittedName>
</protein>
<organism evidence="2 3">
    <name type="scientific">Micromonospora sonneratiae</name>
    <dbReference type="NCBI Taxonomy" id="1184706"/>
    <lineage>
        <taxon>Bacteria</taxon>
        <taxon>Bacillati</taxon>
        <taxon>Actinomycetota</taxon>
        <taxon>Actinomycetes</taxon>
        <taxon>Micromonosporales</taxon>
        <taxon>Micromonosporaceae</taxon>
        <taxon>Micromonospora</taxon>
    </lineage>
</organism>
<keyword evidence="1" id="KW-1133">Transmembrane helix</keyword>
<feature type="transmembrane region" description="Helical" evidence="1">
    <location>
        <begin position="165"/>
        <end position="183"/>
    </location>
</feature>
<accession>A0ABW3YRD3</accession>
<feature type="transmembrane region" description="Helical" evidence="1">
    <location>
        <begin position="53"/>
        <end position="71"/>
    </location>
</feature>
<dbReference type="InterPro" id="IPR009339">
    <property type="entry name" value="DUF998"/>
</dbReference>
<dbReference type="RefSeq" id="WP_377579162.1">
    <property type="nucleotide sequence ID" value="NZ_JBHTMP010000114.1"/>
</dbReference>
<dbReference type="Proteomes" id="UP001597260">
    <property type="component" value="Unassembled WGS sequence"/>
</dbReference>
<evidence type="ECO:0000313" key="2">
    <source>
        <dbReference type="EMBL" id="MFD1326057.1"/>
    </source>
</evidence>
<gene>
    <name evidence="2" type="ORF">ACFQ4H_33765</name>
</gene>
<sequence>MQPPPWWTLLSAAAAPVLLIAGWTVAGLRQPDGYDGITDTISELAAVGATDRWIMNITLVAVGFCYVVTAAGLRPVPVAGRGMLAVGGLATIAVTAFPQPEVGPSDAHGVTASIACLSVALWPAGAVLLRRIRWIGPGLAGFAGRRPGGIAPLGYVEQPWPLRPLVVLAVTGLLLALAGWFVLELQSRGTWIGVSERIAAGAQALWPLVVVLAIRRAALRDRLPRPLQSELPQ</sequence>
<dbReference type="EMBL" id="JBHTMP010000114">
    <property type="protein sequence ID" value="MFD1326057.1"/>
    <property type="molecule type" value="Genomic_DNA"/>
</dbReference>
<keyword evidence="1" id="KW-0812">Transmembrane</keyword>
<keyword evidence="1" id="KW-0472">Membrane</keyword>
<comment type="caution">
    <text evidence="2">The sequence shown here is derived from an EMBL/GenBank/DDBJ whole genome shotgun (WGS) entry which is preliminary data.</text>
</comment>
<proteinExistence type="predicted"/>
<feature type="transmembrane region" description="Helical" evidence="1">
    <location>
        <begin position="78"/>
        <end position="97"/>
    </location>
</feature>
<feature type="transmembrane region" description="Helical" evidence="1">
    <location>
        <begin position="198"/>
        <end position="218"/>
    </location>
</feature>
<dbReference type="Pfam" id="PF06197">
    <property type="entry name" value="DUF998"/>
    <property type="match status" value="1"/>
</dbReference>
<evidence type="ECO:0000313" key="3">
    <source>
        <dbReference type="Proteomes" id="UP001597260"/>
    </source>
</evidence>
<name>A0ABW3YRD3_9ACTN</name>
<feature type="transmembrane region" description="Helical" evidence="1">
    <location>
        <begin position="109"/>
        <end position="129"/>
    </location>
</feature>
<evidence type="ECO:0000256" key="1">
    <source>
        <dbReference type="SAM" id="Phobius"/>
    </source>
</evidence>